<dbReference type="Proteomes" id="UP000292693">
    <property type="component" value="Unassembled WGS sequence"/>
</dbReference>
<feature type="region of interest" description="Disordered" evidence="1">
    <location>
        <begin position="37"/>
        <end position="73"/>
    </location>
</feature>
<evidence type="ECO:0000313" key="2">
    <source>
        <dbReference type="EMBL" id="RZE21874.1"/>
    </source>
</evidence>
<reference evidence="2 3" key="1">
    <citation type="submission" date="2017-12" db="EMBL/GenBank/DDBJ databases">
        <title>Population genomics insights into the ecological differentiation and adaptive evolution in streptomycetes.</title>
        <authorList>
            <person name="Li Y."/>
            <person name="Huang Y."/>
        </authorList>
    </citation>
    <scope>NUCLEOTIDE SEQUENCE [LARGE SCALE GENOMIC DNA]</scope>
    <source>
        <strain evidence="2 3">NBRC 100770</strain>
    </source>
</reference>
<dbReference type="EMBL" id="PKLL01000019">
    <property type="protein sequence ID" value="RZE21874.1"/>
    <property type="molecule type" value="Genomic_DNA"/>
</dbReference>
<evidence type="ECO:0000256" key="1">
    <source>
        <dbReference type="SAM" id="MobiDB-lite"/>
    </source>
</evidence>
<dbReference type="AlphaFoldDB" id="A0A8G1ZS45"/>
<accession>A0A8G1ZS45</accession>
<organism evidence="2 3">
    <name type="scientific">Streptomyces albidoflavus</name>
    <dbReference type="NCBI Taxonomy" id="1886"/>
    <lineage>
        <taxon>Bacteria</taxon>
        <taxon>Bacillati</taxon>
        <taxon>Actinomycetota</taxon>
        <taxon>Actinomycetes</taxon>
        <taxon>Kitasatosporales</taxon>
        <taxon>Streptomycetaceae</taxon>
        <taxon>Streptomyces</taxon>
        <taxon>Streptomyces albidoflavus group</taxon>
    </lineage>
</organism>
<name>A0A8G1ZS45_9ACTN</name>
<evidence type="ECO:0000313" key="3">
    <source>
        <dbReference type="Proteomes" id="UP000292693"/>
    </source>
</evidence>
<comment type="caution">
    <text evidence="2">The sequence shown here is derived from an EMBL/GenBank/DDBJ whole genome shotgun (WGS) entry which is preliminary data.</text>
</comment>
<sequence length="73" mass="7671">MTLLTAVLRYCGTAVLRYCGTAVLRYCALLRAPTAWPTPRARPASAARTGDSGSAAPARSARSRAAASETKRC</sequence>
<protein>
    <submittedName>
        <fullName evidence="2">Uncharacterized protein</fullName>
    </submittedName>
</protein>
<gene>
    <name evidence="2" type="ORF">C0Q92_16570</name>
</gene>
<proteinExistence type="predicted"/>